<dbReference type="InterPro" id="IPR002912">
    <property type="entry name" value="ACT_dom"/>
</dbReference>
<evidence type="ECO:0000313" key="4">
    <source>
        <dbReference type="Proteomes" id="UP000006728"/>
    </source>
</evidence>
<dbReference type="PROSITE" id="PS51186">
    <property type="entry name" value="GNAT"/>
    <property type="match status" value="1"/>
</dbReference>
<proteinExistence type="predicted"/>
<organism evidence="3 4">
    <name type="scientific">Saccharopolyspora erythraea (strain ATCC 11635 / DSM 40517 / JCM 4748 / NBRC 13426 / NCIMB 8594 / NRRL 2338)</name>
    <dbReference type="NCBI Taxonomy" id="405948"/>
    <lineage>
        <taxon>Bacteria</taxon>
        <taxon>Bacillati</taxon>
        <taxon>Actinomycetota</taxon>
        <taxon>Actinomycetes</taxon>
        <taxon>Pseudonocardiales</taxon>
        <taxon>Pseudonocardiaceae</taxon>
        <taxon>Saccharopolyspora</taxon>
    </lineage>
</organism>
<dbReference type="SUPFAM" id="SSF55021">
    <property type="entry name" value="ACT-like"/>
    <property type="match status" value="1"/>
</dbReference>
<dbReference type="InterPro" id="IPR000182">
    <property type="entry name" value="GNAT_dom"/>
</dbReference>
<name>A4FK80_SACEN</name>
<keyword evidence="4" id="KW-1185">Reference proteome</keyword>
<dbReference type="EMBL" id="AM420293">
    <property type="protein sequence ID" value="CAM04455.1"/>
    <property type="molecule type" value="Genomic_DNA"/>
</dbReference>
<protein>
    <submittedName>
        <fullName evidence="3">Uncharacterized protein</fullName>
    </submittedName>
</protein>
<evidence type="ECO:0000256" key="2">
    <source>
        <dbReference type="ARBA" id="ARBA00023315"/>
    </source>
</evidence>
<evidence type="ECO:0000313" key="3">
    <source>
        <dbReference type="EMBL" id="CAM04455.1"/>
    </source>
</evidence>
<keyword evidence="1" id="KW-0808">Transferase</keyword>
<dbReference type="eggNOG" id="COG0456">
    <property type="taxonomic scope" value="Bacteria"/>
</dbReference>
<evidence type="ECO:0000256" key="1">
    <source>
        <dbReference type="ARBA" id="ARBA00022679"/>
    </source>
</evidence>
<dbReference type="PROSITE" id="PS51671">
    <property type="entry name" value="ACT"/>
    <property type="match status" value="1"/>
</dbReference>
<dbReference type="Pfam" id="PF00583">
    <property type="entry name" value="Acetyltransf_1"/>
    <property type="match status" value="1"/>
</dbReference>
<dbReference type="KEGG" id="sen:SACE_5214"/>
<keyword evidence="2" id="KW-0012">Acyltransferase</keyword>
<dbReference type="InterPro" id="IPR050832">
    <property type="entry name" value="Bact_Acetyltransf"/>
</dbReference>
<dbReference type="PANTHER" id="PTHR43877">
    <property type="entry name" value="AMINOALKYLPHOSPHONATE N-ACETYLTRANSFERASE-RELATED-RELATED"/>
    <property type="match status" value="1"/>
</dbReference>
<reference evidence="3 4" key="1">
    <citation type="journal article" date="2007" name="Nat. Biotechnol.">
        <title>Complete genome sequence of the erythromycin-producing bacterium Saccharopolyspora erythraea NRRL23338.</title>
        <authorList>
            <person name="Oliynyk M."/>
            <person name="Samborskyy M."/>
            <person name="Lester J.B."/>
            <person name="Mironenko T."/>
            <person name="Scott N."/>
            <person name="Dickens S."/>
            <person name="Haydock S.F."/>
            <person name="Leadlay P.F."/>
        </authorList>
    </citation>
    <scope>NUCLEOTIDE SEQUENCE [LARGE SCALE GENOMIC DNA]</scope>
    <source>
        <strain evidence="4">ATCC 11635 / DSM 40517 / JCM 4748 / NBRC 13426 / NCIMB 8594 / NRRL 2338</strain>
    </source>
</reference>
<dbReference type="InterPro" id="IPR045865">
    <property type="entry name" value="ACT-like_dom_sf"/>
</dbReference>
<sequence>MMGRMTPTENSHGTDPGSARRGRGDWTRELVELAALFLAAGTAHLFVAGMQSHSSGSYALIALSGLIVLAVVGRRLWKHRRRSVEAPPAPADGADFDDVQDRSRRLWRLRASVTDSPGRLARLAAGLAALGGNIRTVHVHPTVDGAVDEVLLHVPARVTEAELIAAVAGAGGRDATATQADVRELDDVPTRTLNLAKDLVNGRSELVRVLRGVLGDIGVQWQEDALAPGAEGLGGTTIRLAAPGGGTLVLERSGSSFTPAEYARARAMAELAEDCRGRMRRDTQQVGVNGAELTLRVADQDDLPMVSEFHERCSAAARYRRYFSPGPSGEKGLQRLLTPALGRAVLALAPTGEVVAMGNLMYDGDIGEIALLVRDDWQRRGVGSVLAARLVEEAQALGIATLSAHTHVDNTAIARTLRKAGLKLVGAPEPGEWCWMKATAPAVA</sequence>
<dbReference type="Gene3D" id="3.40.630.30">
    <property type="match status" value="1"/>
</dbReference>
<dbReference type="CDD" id="cd04301">
    <property type="entry name" value="NAT_SF"/>
    <property type="match status" value="1"/>
</dbReference>
<dbReference type="Proteomes" id="UP000006728">
    <property type="component" value="Chromosome"/>
</dbReference>
<accession>A4FK80</accession>
<dbReference type="SUPFAM" id="SSF55729">
    <property type="entry name" value="Acyl-CoA N-acyltransferases (Nat)"/>
    <property type="match status" value="1"/>
</dbReference>
<gene>
    <name evidence="3" type="ordered locus">SACE_5214</name>
</gene>
<dbReference type="AlphaFoldDB" id="A4FK80"/>
<dbReference type="HOGENOM" id="CLU_050048_0_0_11"/>
<dbReference type="InterPro" id="IPR016181">
    <property type="entry name" value="Acyl_CoA_acyltransferase"/>
</dbReference>
<dbReference type="GO" id="GO:0016747">
    <property type="term" value="F:acyltransferase activity, transferring groups other than amino-acyl groups"/>
    <property type="evidence" value="ECO:0007669"/>
    <property type="project" value="InterPro"/>
</dbReference>
<dbReference type="STRING" id="405948.SACE_5214"/>